<dbReference type="EnsemblPlants" id="Pp3c17_7160V3.1">
    <property type="protein sequence ID" value="Pp3c17_7160V3.1"/>
    <property type="gene ID" value="Pp3c17_7160"/>
</dbReference>
<reference evidence="9 11" key="2">
    <citation type="journal article" date="2018" name="Plant J.">
        <title>The Physcomitrella patens chromosome-scale assembly reveals moss genome structure and evolution.</title>
        <authorList>
            <person name="Lang D."/>
            <person name="Ullrich K.K."/>
            <person name="Murat F."/>
            <person name="Fuchs J."/>
            <person name="Jenkins J."/>
            <person name="Haas F.B."/>
            <person name="Piednoel M."/>
            <person name="Gundlach H."/>
            <person name="Van Bel M."/>
            <person name="Meyberg R."/>
            <person name="Vives C."/>
            <person name="Morata J."/>
            <person name="Symeonidi A."/>
            <person name="Hiss M."/>
            <person name="Muchero W."/>
            <person name="Kamisugi Y."/>
            <person name="Saleh O."/>
            <person name="Blanc G."/>
            <person name="Decker E.L."/>
            <person name="van Gessel N."/>
            <person name="Grimwood J."/>
            <person name="Hayes R.D."/>
            <person name="Graham S.W."/>
            <person name="Gunter L.E."/>
            <person name="McDaniel S.F."/>
            <person name="Hoernstein S.N.W."/>
            <person name="Larsson A."/>
            <person name="Li F.W."/>
            <person name="Perroud P.F."/>
            <person name="Phillips J."/>
            <person name="Ranjan P."/>
            <person name="Rokshar D.S."/>
            <person name="Rothfels C.J."/>
            <person name="Schneider L."/>
            <person name="Shu S."/>
            <person name="Stevenson D.W."/>
            <person name="Thummler F."/>
            <person name="Tillich M."/>
            <person name="Villarreal Aguilar J.C."/>
            <person name="Widiez T."/>
            <person name="Wong G.K."/>
            <person name="Wymore A."/>
            <person name="Zhang Y."/>
            <person name="Zimmer A.D."/>
            <person name="Quatrano R.S."/>
            <person name="Mayer K.F.X."/>
            <person name="Goodstein D."/>
            <person name="Casacuberta J.M."/>
            <person name="Vandepoele K."/>
            <person name="Reski R."/>
            <person name="Cuming A.C."/>
            <person name="Tuskan G.A."/>
            <person name="Maumus F."/>
            <person name="Salse J."/>
            <person name="Schmutz J."/>
            <person name="Rensing S.A."/>
        </authorList>
    </citation>
    <scope>NUCLEOTIDE SEQUENCE [LARGE SCALE GENOMIC DNA]</scope>
    <source>
        <strain evidence="10 11">cv. Gransden 2004</strain>
    </source>
</reference>
<reference evidence="10" key="3">
    <citation type="submission" date="2020-12" db="UniProtKB">
        <authorList>
            <consortium name="EnsemblPlants"/>
        </authorList>
    </citation>
    <scope>IDENTIFICATION</scope>
</reference>
<evidence type="ECO:0000256" key="3">
    <source>
        <dbReference type="ARBA" id="ARBA00022679"/>
    </source>
</evidence>
<dbReference type="Proteomes" id="UP000006727">
    <property type="component" value="Chromosome 17"/>
</dbReference>
<evidence type="ECO:0000256" key="8">
    <source>
        <dbReference type="ARBA" id="ARBA00025707"/>
    </source>
</evidence>
<evidence type="ECO:0000313" key="10">
    <source>
        <dbReference type="EnsemblPlants" id="Pp3c17_7160V3.1"/>
    </source>
</evidence>
<evidence type="ECO:0000256" key="2">
    <source>
        <dbReference type="ARBA" id="ARBA00022516"/>
    </source>
</evidence>
<evidence type="ECO:0000313" key="11">
    <source>
        <dbReference type="Proteomes" id="UP000006727"/>
    </source>
</evidence>
<dbReference type="InterPro" id="IPR014729">
    <property type="entry name" value="Rossmann-like_a/b/a_fold"/>
</dbReference>
<keyword evidence="11" id="KW-1185">Reference proteome</keyword>
<gene>
    <name evidence="9" type="ORF">PHYPA_021758</name>
</gene>
<dbReference type="Gramene" id="Pp3c17_7160V3.1">
    <property type="protein sequence ID" value="Pp3c17_7160V3.1"/>
    <property type="gene ID" value="Pp3c17_7160"/>
</dbReference>
<dbReference type="EMBL" id="ABEU02000017">
    <property type="protein sequence ID" value="PNR35908.1"/>
    <property type="molecule type" value="Genomic_DNA"/>
</dbReference>
<evidence type="ECO:0000256" key="4">
    <source>
        <dbReference type="ARBA" id="ARBA00022695"/>
    </source>
</evidence>
<keyword evidence="3" id="KW-0808">Transferase</keyword>
<organism evidence="9">
    <name type="scientific">Physcomitrium patens</name>
    <name type="common">Spreading-leaved earth moss</name>
    <name type="synonym">Physcomitrella patens</name>
    <dbReference type="NCBI Taxonomy" id="3218"/>
    <lineage>
        <taxon>Eukaryota</taxon>
        <taxon>Viridiplantae</taxon>
        <taxon>Streptophyta</taxon>
        <taxon>Embryophyta</taxon>
        <taxon>Bryophyta</taxon>
        <taxon>Bryophytina</taxon>
        <taxon>Bryopsida</taxon>
        <taxon>Funariidae</taxon>
        <taxon>Funariales</taxon>
        <taxon>Funariaceae</taxon>
        <taxon>Physcomitrium</taxon>
    </lineage>
</organism>
<keyword evidence="6" id="KW-0594">Phospholipid biosynthesis</keyword>
<keyword evidence="4" id="KW-0548">Nucleotidyltransferase</keyword>
<reference evidence="9 11" key="1">
    <citation type="journal article" date="2008" name="Science">
        <title>The Physcomitrella genome reveals evolutionary insights into the conquest of land by plants.</title>
        <authorList>
            <person name="Rensing S."/>
            <person name="Lang D."/>
            <person name="Zimmer A."/>
            <person name="Terry A."/>
            <person name="Salamov A."/>
            <person name="Shapiro H."/>
            <person name="Nishiyama T."/>
            <person name="Perroud P.-F."/>
            <person name="Lindquist E."/>
            <person name="Kamisugi Y."/>
            <person name="Tanahashi T."/>
            <person name="Sakakibara K."/>
            <person name="Fujita T."/>
            <person name="Oishi K."/>
            <person name="Shin-I T."/>
            <person name="Kuroki Y."/>
            <person name="Toyoda A."/>
            <person name="Suzuki Y."/>
            <person name="Hashimoto A."/>
            <person name="Yamaguchi K."/>
            <person name="Sugano A."/>
            <person name="Kohara Y."/>
            <person name="Fujiyama A."/>
            <person name="Anterola A."/>
            <person name="Aoki S."/>
            <person name="Ashton N."/>
            <person name="Barbazuk W.B."/>
            <person name="Barker E."/>
            <person name="Bennetzen J."/>
            <person name="Bezanilla M."/>
            <person name="Blankenship R."/>
            <person name="Cho S.H."/>
            <person name="Dutcher S."/>
            <person name="Estelle M."/>
            <person name="Fawcett J.A."/>
            <person name="Gundlach H."/>
            <person name="Hanada K."/>
            <person name="Heyl A."/>
            <person name="Hicks K.A."/>
            <person name="Hugh J."/>
            <person name="Lohr M."/>
            <person name="Mayer K."/>
            <person name="Melkozernov A."/>
            <person name="Murata T."/>
            <person name="Nelson D."/>
            <person name="Pils B."/>
            <person name="Prigge M."/>
            <person name="Reiss B."/>
            <person name="Renner T."/>
            <person name="Rombauts S."/>
            <person name="Rushton P."/>
            <person name="Sanderfoot A."/>
            <person name="Schween G."/>
            <person name="Shiu S.-H."/>
            <person name="Stueber K."/>
            <person name="Theodoulou F.L."/>
            <person name="Tu H."/>
            <person name="Van de Peer Y."/>
            <person name="Verrier P.J."/>
            <person name="Waters E."/>
            <person name="Wood A."/>
            <person name="Yang L."/>
            <person name="Cove D."/>
            <person name="Cuming A."/>
            <person name="Hasebe M."/>
            <person name="Lucas S."/>
            <person name="Mishler D.B."/>
            <person name="Reski R."/>
            <person name="Grigoriev I."/>
            <person name="Quatrano R.S."/>
            <person name="Boore J.L."/>
        </authorList>
    </citation>
    <scope>NUCLEOTIDE SEQUENCE [LARGE SCALE GENOMIC DNA]</scope>
    <source>
        <strain evidence="10 11">cv. Gransden 2004</strain>
    </source>
</reference>
<evidence type="ECO:0000313" key="9">
    <source>
        <dbReference type="EMBL" id="PNR35908.1"/>
    </source>
</evidence>
<accession>A0A2K1J301</accession>
<dbReference type="InParanoid" id="A0A2K1J301"/>
<comment type="pathway">
    <text evidence="8">Phospholipid metabolism.</text>
</comment>
<keyword evidence="7" id="KW-1208">Phospholipid metabolism</keyword>
<protein>
    <submittedName>
        <fullName evidence="9 10">Uncharacterized protein</fullName>
    </submittedName>
</protein>
<name>A0A2K1J301_PHYPA</name>
<dbReference type="GO" id="GO:0006646">
    <property type="term" value="P:phosphatidylethanolamine biosynthetic process"/>
    <property type="evidence" value="ECO:0007669"/>
    <property type="project" value="InterPro"/>
</dbReference>
<dbReference type="Gene3D" id="3.40.50.620">
    <property type="entry name" value="HUPs"/>
    <property type="match status" value="1"/>
</dbReference>
<dbReference type="PANTHER" id="PTHR45780:SF2">
    <property type="entry name" value="ETHANOLAMINE-PHOSPHATE CYTIDYLYLTRANSFERASE"/>
    <property type="match status" value="1"/>
</dbReference>
<proteinExistence type="inferred from homology"/>
<keyword evidence="2" id="KW-0444">Lipid biosynthesis</keyword>
<dbReference type="InterPro" id="IPR044608">
    <property type="entry name" value="Ect1/PCYT2"/>
</dbReference>
<evidence type="ECO:0000256" key="1">
    <source>
        <dbReference type="ARBA" id="ARBA00010101"/>
    </source>
</evidence>
<keyword evidence="5" id="KW-0443">Lipid metabolism</keyword>
<sequence length="120" mass="13558">MSDYLLVGIHRLCLFASNSHHCPHHPIMYVHKCSLNVLTCCYVDNVVIGAPWKITTLDISLVVQETCAEVNKLKNTEGILTVIKSPLDMTMSTIISCIVANFKAYHKGNLKEEESEKQYY</sequence>
<dbReference type="STRING" id="3218.A0A2K1J301"/>
<evidence type="ECO:0000256" key="6">
    <source>
        <dbReference type="ARBA" id="ARBA00023209"/>
    </source>
</evidence>
<dbReference type="AlphaFoldDB" id="A0A2K1J301"/>
<dbReference type="GO" id="GO:0004306">
    <property type="term" value="F:ethanolamine-phosphate cytidylyltransferase activity"/>
    <property type="evidence" value="ECO:0007669"/>
    <property type="project" value="InterPro"/>
</dbReference>
<comment type="similarity">
    <text evidence="1">Belongs to the cytidylyltransferase family.</text>
</comment>
<dbReference type="PANTHER" id="PTHR45780">
    <property type="entry name" value="ETHANOLAMINE-PHOSPHATE CYTIDYLYLTRANSFERASE"/>
    <property type="match status" value="1"/>
</dbReference>
<evidence type="ECO:0000256" key="5">
    <source>
        <dbReference type="ARBA" id="ARBA00023098"/>
    </source>
</evidence>
<evidence type="ECO:0000256" key="7">
    <source>
        <dbReference type="ARBA" id="ARBA00023264"/>
    </source>
</evidence>